<dbReference type="VEuPathDB" id="TriTrypDB:BSAL_74780"/>
<gene>
    <name evidence="1" type="ORF">BSAL_74780</name>
</gene>
<dbReference type="AlphaFoldDB" id="A0A0S4IYX4"/>
<proteinExistence type="predicted"/>
<accession>A0A0S4IYX4</accession>
<name>A0A0S4IYX4_BODSA</name>
<evidence type="ECO:0000313" key="2">
    <source>
        <dbReference type="Proteomes" id="UP000051952"/>
    </source>
</evidence>
<keyword evidence="2" id="KW-1185">Reference proteome</keyword>
<dbReference type="Proteomes" id="UP000051952">
    <property type="component" value="Unassembled WGS sequence"/>
</dbReference>
<evidence type="ECO:0000313" key="1">
    <source>
        <dbReference type="EMBL" id="CUG12946.1"/>
    </source>
</evidence>
<sequence>MLRRSVFRLATPRSQPSPSSIFDINLTSVFNTGHLPRNSANEFIKQCLPTLTLLKNDVALTAWRTMNPSELKQTMRASFPNQTEESVDKAVALVFNSLNIHPQLQNVITGCEKVRQMHLRLSSNFPSASATIARKLSKKNVCEVFCSQSPFHSRTIFSFHPIT</sequence>
<dbReference type="EMBL" id="CYKH01000667">
    <property type="protein sequence ID" value="CUG12946.1"/>
    <property type="molecule type" value="Genomic_DNA"/>
</dbReference>
<protein>
    <submittedName>
        <fullName evidence="1">Uncharacterized protein</fullName>
    </submittedName>
</protein>
<reference evidence="2" key="1">
    <citation type="submission" date="2015-09" db="EMBL/GenBank/DDBJ databases">
        <authorList>
            <consortium name="Pathogen Informatics"/>
        </authorList>
    </citation>
    <scope>NUCLEOTIDE SEQUENCE [LARGE SCALE GENOMIC DNA]</scope>
    <source>
        <strain evidence="2">Lake Konstanz</strain>
    </source>
</reference>
<organism evidence="1 2">
    <name type="scientific">Bodo saltans</name>
    <name type="common">Flagellated protozoan</name>
    <dbReference type="NCBI Taxonomy" id="75058"/>
    <lineage>
        <taxon>Eukaryota</taxon>
        <taxon>Discoba</taxon>
        <taxon>Euglenozoa</taxon>
        <taxon>Kinetoplastea</taxon>
        <taxon>Metakinetoplastina</taxon>
        <taxon>Eubodonida</taxon>
        <taxon>Bodonidae</taxon>
        <taxon>Bodo</taxon>
    </lineage>
</organism>